<organism evidence="1">
    <name type="scientific">Leptospira interrogans serovar Hardjo str. Norma</name>
    <dbReference type="NCBI Taxonomy" id="1279460"/>
    <lineage>
        <taxon>Bacteria</taxon>
        <taxon>Pseudomonadati</taxon>
        <taxon>Spirochaetota</taxon>
        <taxon>Spirochaetia</taxon>
        <taxon>Leptospirales</taxon>
        <taxon>Leptospiraceae</taxon>
        <taxon>Leptospira</taxon>
    </lineage>
</organism>
<protein>
    <submittedName>
        <fullName evidence="1">Uncharacterized protein</fullName>
    </submittedName>
</protein>
<accession>A0A0M4NTH1</accession>
<name>A0A0M4NTH1_LEPIR</name>
<sequence>MFFLLKPEIILLYFLCYQVQTLNPYLTRFLKNRVVEKFHSDD</sequence>
<proteinExistence type="predicted"/>
<dbReference type="PATRIC" id="fig|1279460.3.peg.710"/>
<evidence type="ECO:0000313" key="2">
    <source>
        <dbReference type="Proteomes" id="UP000056502"/>
    </source>
</evidence>
<evidence type="ECO:0000313" key="1">
    <source>
        <dbReference type="EMBL" id="ALE37924.1"/>
    </source>
</evidence>
<reference evidence="1 2" key="1">
    <citation type="journal article" date="2015" name="Genome Announc.">
        <title>Whole-Genome Sequence of Leptospira interrogans Serovar Hardjo Subtype Hardjoprajitno Strain Norma, Isolated from Cattle in a Leptospirosis Outbreak in Brazil.</title>
        <authorList>
            <person name="Cosate M.R."/>
            <person name="Soares S.C."/>
            <person name="Mendes T.A."/>
            <person name="Raittz R.T."/>
            <person name="Moreira E.C."/>
            <person name="Leite R."/>
            <person name="Fernandes G.R."/>
            <person name="Haddad J.P."/>
            <person name="Ortega J.M."/>
        </authorList>
    </citation>
    <scope>NUCLEOTIDE SEQUENCE [LARGE SCALE GENOMIC DNA]</scope>
    <source>
        <strain evidence="1 2">Norma</strain>
    </source>
</reference>
<dbReference type="Proteomes" id="UP000056502">
    <property type="component" value="Chromosome I"/>
</dbReference>
<gene>
    <name evidence="1" type="ORF">G436_0705</name>
</gene>
<dbReference type="AlphaFoldDB" id="A0A0M4NTH1"/>
<dbReference type="EMBL" id="CP012603">
    <property type="protein sequence ID" value="ALE37924.1"/>
    <property type="molecule type" value="Genomic_DNA"/>
</dbReference>